<proteinExistence type="predicted"/>
<dbReference type="InterPro" id="IPR002110">
    <property type="entry name" value="Ankyrin_rpt"/>
</dbReference>
<feature type="repeat" description="ANK" evidence="3">
    <location>
        <begin position="126"/>
        <end position="158"/>
    </location>
</feature>
<organism evidence="4 5">
    <name type="scientific">Cercophora scortea</name>
    <dbReference type="NCBI Taxonomy" id="314031"/>
    <lineage>
        <taxon>Eukaryota</taxon>
        <taxon>Fungi</taxon>
        <taxon>Dikarya</taxon>
        <taxon>Ascomycota</taxon>
        <taxon>Pezizomycotina</taxon>
        <taxon>Sordariomycetes</taxon>
        <taxon>Sordariomycetidae</taxon>
        <taxon>Sordariales</taxon>
        <taxon>Lasiosphaeriaceae</taxon>
        <taxon>Cercophora</taxon>
    </lineage>
</organism>
<dbReference type="Gene3D" id="1.25.40.20">
    <property type="entry name" value="Ankyrin repeat-containing domain"/>
    <property type="match status" value="3"/>
</dbReference>
<evidence type="ECO:0000256" key="1">
    <source>
        <dbReference type="ARBA" id="ARBA00022737"/>
    </source>
</evidence>
<dbReference type="SMART" id="SM00248">
    <property type="entry name" value="ANK"/>
    <property type="match status" value="7"/>
</dbReference>
<keyword evidence="1" id="KW-0677">Repeat</keyword>
<dbReference type="AlphaFoldDB" id="A0AAE0MC17"/>
<gene>
    <name evidence="4" type="ORF">B0T19DRAFT_399954</name>
</gene>
<sequence length="591" mass="64687">MAAGRNAPPSYFTGIMPIETLLIVGDILSAEADIASLAALARTCRRMKAIFEPILYRYDADDNHPLAMFWGASHGLIPTMEKSLAQGFSPNARKALLEDEPGPLRVEVTDQAGVRVETVRHVPEAQTGSPIHVAVMNGHDNAVAWLLDHGADIDANYTCRCHYKGHLYIMGFNNLRDLEPPGVEMPPTNGPRAVRGRYCGTYPTSYCGLPLHLALSHGHKSTASLLLDHGAPLYAVDPASGGRRPTLALHTAATHGHHELLERLLQQPGADINAMNCDSYTPVNLAAANDEVETVLRLRELGANLGTSRSHVTPNQNMTTLDVALDTGAWKTATALLDLHYSSNAPDGYRGLLSRVFRADFIAKSLPAEGTIERLKDAGPRVLSEKAEWREGRLAVIRRLAAICPDLDNQLRGPLDSLPHCGFPPHESLYSPLWYACYDKANSDARGELLSLLVELGVDVNQQDKLTRCTMLHLLIRSVPPCRIDLWTVTFLVNHGARVNIPDQKEGKTVLDLVHELTGSTLIGEKLQAVKLLRLFIQHAEQVCLSKTEVYVAGDAIEAMFAELREGIALPTSRSAPRTWIFTERDGEATP</sequence>
<dbReference type="PANTHER" id="PTHR24193">
    <property type="entry name" value="ANKYRIN REPEAT PROTEIN"/>
    <property type="match status" value="1"/>
</dbReference>
<reference evidence="4" key="2">
    <citation type="submission" date="2023-06" db="EMBL/GenBank/DDBJ databases">
        <authorList>
            <consortium name="Lawrence Berkeley National Laboratory"/>
            <person name="Haridas S."/>
            <person name="Hensen N."/>
            <person name="Bonometti L."/>
            <person name="Westerberg I."/>
            <person name="Brannstrom I.O."/>
            <person name="Guillou S."/>
            <person name="Cros-Aarteil S."/>
            <person name="Calhoun S."/>
            <person name="Kuo A."/>
            <person name="Mondo S."/>
            <person name="Pangilinan J."/>
            <person name="Riley R."/>
            <person name="Labutti K."/>
            <person name="Andreopoulos B."/>
            <person name="Lipzen A."/>
            <person name="Chen C."/>
            <person name="Yanf M."/>
            <person name="Daum C."/>
            <person name="Ng V."/>
            <person name="Clum A."/>
            <person name="Steindorff A."/>
            <person name="Ohm R."/>
            <person name="Martin F."/>
            <person name="Silar P."/>
            <person name="Natvig D."/>
            <person name="Lalanne C."/>
            <person name="Gautier V."/>
            <person name="Ament-Velasquez S.L."/>
            <person name="Kruys A."/>
            <person name="Hutchinson M.I."/>
            <person name="Powell A.J."/>
            <person name="Barry K."/>
            <person name="Miller A.N."/>
            <person name="Grigoriev I.V."/>
            <person name="Debuchy R."/>
            <person name="Gladieux P."/>
            <person name="Thoren M.H."/>
            <person name="Johannesson H."/>
        </authorList>
    </citation>
    <scope>NUCLEOTIDE SEQUENCE</scope>
    <source>
        <strain evidence="4">SMH4131-1</strain>
    </source>
</reference>
<dbReference type="EMBL" id="JAUEPO010000003">
    <property type="protein sequence ID" value="KAK3327046.1"/>
    <property type="molecule type" value="Genomic_DNA"/>
</dbReference>
<reference evidence="4" key="1">
    <citation type="journal article" date="2023" name="Mol. Phylogenet. Evol.">
        <title>Genome-scale phylogeny and comparative genomics of the fungal order Sordariales.</title>
        <authorList>
            <person name="Hensen N."/>
            <person name="Bonometti L."/>
            <person name="Westerberg I."/>
            <person name="Brannstrom I.O."/>
            <person name="Guillou S."/>
            <person name="Cros-Aarteil S."/>
            <person name="Calhoun S."/>
            <person name="Haridas S."/>
            <person name="Kuo A."/>
            <person name="Mondo S."/>
            <person name="Pangilinan J."/>
            <person name="Riley R."/>
            <person name="LaButti K."/>
            <person name="Andreopoulos B."/>
            <person name="Lipzen A."/>
            <person name="Chen C."/>
            <person name="Yan M."/>
            <person name="Daum C."/>
            <person name="Ng V."/>
            <person name="Clum A."/>
            <person name="Steindorff A."/>
            <person name="Ohm R.A."/>
            <person name="Martin F."/>
            <person name="Silar P."/>
            <person name="Natvig D.O."/>
            <person name="Lalanne C."/>
            <person name="Gautier V."/>
            <person name="Ament-Velasquez S.L."/>
            <person name="Kruys A."/>
            <person name="Hutchinson M.I."/>
            <person name="Powell A.J."/>
            <person name="Barry K."/>
            <person name="Miller A.N."/>
            <person name="Grigoriev I.V."/>
            <person name="Debuchy R."/>
            <person name="Gladieux P."/>
            <person name="Hiltunen Thoren M."/>
            <person name="Johannesson H."/>
        </authorList>
    </citation>
    <scope>NUCLEOTIDE SEQUENCE</scope>
    <source>
        <strain evidence="4">SMH4131-1</strain>
    </source>
</reference>
<dbReference type="PROSITE" id="PS50088">
    <property type="entry name" value="ANK_REPEAT"/>
    <property type="match status" value="3"/>
</dbReference>
<name>A0AAE0MC17_9PEZI</name>
<evidence type="ECO:0000313" key="4">
    <source>
        <dbReference type="EMBL" id="KAK3327046.1"/>
    </source>
</evidence>
<feature type="repeat" description="ANK" evidence="3">
    <location>
        <begin position="244"/>
        <end position="277"/>
    </location>
</feature>
<comment type="caution">
    <text evidence="4">The sequence shown here is derived from an EMBL/GenBank/DDBJ whole genome shotgun (WGS) entry which is preliminary data.</text>
</comment>
<dbReference type="SUPFAM" id="SSF48403">
    <property type="entry name" value="Ankyrin repeat"/>
    <property type="match status" value="2"/>
</dbReference>
<protein>
    <submittedName>
        <fullName evidence="4">Ankyrin repeat-containing domain protein</fullName>
    </submittedName>
</protein>
<dbReference type="GO" id="GO:0005634">
    <property type="term" value="C:nucleus"/>
    <property type="evidence" value="ECO:0007669"/>
    <property type="project" value="TreeGrafter"/>
</dbReference>
<evidence type="ECO:0000313" key="5">
    <source>
        <dbReference type="Proteomes" id="UP001286456"/>
    </source>
</evidence>
<feature type="repeat" description="ANK" evidence="3">
    <location>
        <begin position="210"/>
        <end position="238"/>
    </location>
</feature>
<dbReference type="GO" id="GO:0045944">
    <property type="term" value="P:positive regulation of transcription by RNA polymerase II"/>
    <property type="evidence" value="ECO:0007669"/>
    <property type="project" value="TreeGrafter"/>
</dbReference>
<evidence type="ECO:0000256" key="2">
    <source>
        <dbReference type="ARBA" id="ARBA00023043"/>
    </source>
</evidence>
<keyword evidence="5" id="KW-1185">Reference proteome</keyword>
<dbReference type="InterPro" id="IPR050663">
    <property type="entry name" value="Ankyrin-SOCS_Box"/>
</dbReference>
<dbReference type="PROSITE" id="PS50297">
    <property type="entry name" value="ANK_REP_REGION"/>
    <property type="match status" value="3"/>
</dbReference>
<accession>A0AAE0MC17</accession>
<dbReference type="InterPro" id="IPR036770">
    <property type="entry name" value="Ankyrin_rpt-contain_sf"/>
</dbReference>
<dbReference type="PANTHER" id="PTHR24193:SF121">
    <property type="entry name" value="ADA2A-CONTAINING COMPLEX COMPONENT 3, ISOFORM D"/>
    <property type="match status" value="1"/>
</dbReference>
<keyword evidence="2 3" id="KW-0040">ANK repeat</keyword>
<evidence type="ECO:0000256" key="3">
    <source>
        <dbReference type="PROSITE-ProRule" id="PRU00023"/>
    </source>
</evidence>
<dbReference type="Proteomes" id="UP001286456">
    <property type="component" value="Unassembled WGS sequence"/>
</dbReference>
<dbReference type="Pfam" id="PF12796">
    <property type="entry name" value="Ank_2"/>
    <property type="match status" value="1"/>
</dbReference>
<dbReference type="GO" id="GO:0000976">
    <property type="term" value="F:transcription cis-regulatory region binding"/>
    <property type="evidence" value="ECO:0007669"/>
    <property type="project" value="TreeGrafter"/>
</dbReference>
<dbReference type="Pfam" id="PF00023">
    <property type="entry name" value="Ank"/>
    <property type="match status" value="1"/>
</dbReference>